<organism evidence="1">
    <name type="scientific">Caldithrix abyssi</name>
    <dbReference type="NCBI Taxonomy" id="187145"/>
    <lineage>
        <taxon>Bacteria</taxon>
        <taxon>Pseudomonadati</taxon>
        <taxon>Calditrichota</taxon>
        <taxon>Calditrichia</taxon>
        <taxon>Calditrichales</taxon>
        <taxon>Calditrichaceae</taxon>
        <taxon>Caldithrix</taxon>
    </lineage>
</organism>
<accession>A0A7V1LLP5</accession>
<name>A0A7V1LLP5_CALAY</name>
<dbReference type="Proteomes" id="UP000886005">
    <property type="component" value="Unassembled WGS sequence"/>
</dbReference>
<evidence type="ECO:0000313" key="1">
    <source>
        <dbReference type="EMBL" id="HED10285.1"/>
    </source>
</evidence>
<gene>
    <name evidence="1" type="ORF">ENJ10_06325</name>
</gene>
<proteinExistence type="predicted"/>
<sequence>MKRKLSAGKISAVIIFLIGLLLAIGYPGKDVMLQRVQEEARREMLRNQNKSKRAIPLKTSPRKKKKIIYTPPPVSAGAEDEGC</sequence>
<reference evidence="1" key="1">
    <citation type="journal article" date="2020" name="mSystems">
        <title>Genome- and Community-Level Interaction Insights into Carbon Utilization and Element Cycling Functions of Hydrothermarchaeota in Hydrothermal Sediment.</title>
        <authorList>
            <person name="Zhou Z."/>
            <person name="Liu Y."/>
            <person name="Xu W."/>
            <person name="Pan J."/>
            <person name="Luo Z.H."/>
            <person name="Li M."/>
        </authorList>
    </citation>
    <scope>NUCLEOTIDE SEQUENCE [LARGE SCALE GENOMIC DNA]</scope>
    <source>
        <strain evidence="1">HyVt-456</strain>
    </source>
</reference>
<comment type="caution">
    <text evidence="1">The sequence shown here is derived from an EMBL/GenBank/DDBJ whole genome shotgun (WGS) entry which is preliminary data.</text>
</comment>
<protein>
    <submittedName>
        <fullName evidence="1">Uncharacterized protein</fullName>
    </submittedName>
</protein>
<dbReference type="EMBL" id="DRLD01000175">
    <property type="protein sequence ID" value="HED10285.1"/>
    <property type="molecule type" value="Genomic_DNA"/>
</dbReference>
<dbReference type="AlphaFoldDB" id="A0A7V1LLP5"/>